<name>A0A0E0MEY7_ORYPU</name>
<dbReference type="EnsemblPlants" id="OPUNC11G09930.1">
    <property type="protein sequence ID" value="OPUNC11G09930.1"/>
    <property type="gene ID" value="OPUNC11G09930"/>
</dbReference>
<proteinExistence type="predicted"/>
<keyword evidence="3" id="KW-1185">Reference proteome</keyword>
<feature type="region of interest" description="Disordered" evidence="1">
    <location>
        <begin position="68"/>
        <end position="104"/>
    </location>
</feature>
<evidence type="ECO:0000313" key="2">
    <source>
        <dbReference type="EnsemblPlants" id="OPUNC11G09930.1"/>
    </source>
</evidence>
<evidence type="ECO:0000256" key="1">
    <source>
        <dbReference type="SAM" id="MobiDB-lite"/>
    </source>
</evidence>
<dbReference type="HOGENOM" id="CLU_2256997_0_0_1"/>
<accession>A0A0E0MEY7</accession>
<dbReference type="AlphaFoldDB" id="A0A0E0MEY7"/>
<reference evidence="2" key="1">
    <citation type="submission" date="2015-04" db="UniProtKB">
        <authorList>
            <consortium name="EnsemblPlants"/>
        </authorList>
    </citation>
    <scope>IDENTIFICATION</scope>
</reference>
<evidence type="ECO:0000313" key="3">
    <source>
        <dbReference type="Proteomes" id="UP000026962"/>
    </source>
</evidence>
<reference evidence="2" key="2">
    <citation type="submission" date="2018-05" db="EMBL/GenBank/DDBJ databases">
        <title>OpunRS2 (Oryza punctata Reference Sequence Version 2).</title>
        <authorList>
            <person name="Zhang J."/>
            <person name="Kudrna D."/>
            <person name="Lee S."/>
            <person name="Talag J."/>
            <person name="Welchert J."/>
            <person name="Wing R.A."/>
        </authorList>
    </citation>
    <scope>NUCLEOTIDE SEQUENCE [LARGE SCALE GENOMIC DNA]</scope>
</reference>
<dbReference type="Proteomes" id="UP000026962">
    <property type="component" value="Chromosome 11"/>
</dbReference>
<feature type="compositionally biased region" description="Polar residues" evidence="1">
    <location>
        <begin position="68"/>
        <end position="79"/>
    </location>
</feature>
<organism evidence="2">
    <name type="scientific">Oryza punctata</name>
    <name type="common">Red rice</name>
    <dbReference type="NCBI Taxonomy" id="4537"/>
    <lineage>
        <taxon>Eukaryota</taxon>
        <taxon>Viridiplantae</taxon>
        <taxon>Streptophyta</taxon>
        <taxon>Embryophyta</taxon>
        <taxon>Tracheophyta</taxon>
        <taxon>Spermatophyta</taxon>
        <taxon>Magnoliopsida</taxon>
        <taxon>Liliopsida</taxon>
        <taxon>Poales</taxon>
        <taxon>Poaceae</taxon>
        <taxon>BOP clade</taxon>
        <taxon>Oryzoideae</taxon>
        <taxon>Oryzeae</taxon>
        <taxon>Oryzinae</taxon>
        <taxon>Oryza</taxon>
    </lineage>
</organism>
<sequence>NTANKFHESPLTPASIVSVQAQENKHYEQPRDTVSINVTFRDQQQQSVVVSTVGRHVALFHQQSLQTYGTSTNRASNARKTIARPNYKEIVHPSSSARSKCLQH</sequence>
<protein>
    <submittedName>
        <fullName evidence="2">Uncharacterized protein</fullName>
    </submittedName>
</protein>
<dbReference type="Gramene" id="OPUNC11G09930.1">
    <property type="protein sequence ID" value="OPUNC11G09930.1"/>
    <property type="gene ID" value="OPUNC11G09930"/>
</dbReference>